<name>A0AAJ2VDQ9_DELAC</name>
<dbReference type="Pfam" id="PF13451">
    <property type="entry name" value="zf_Tbcl"/>
    <property type="match status" value="1"/>
</dbReference>
<dbReference type="InterPro" id="IPR025306">
    <property type="entry name" value="Zn-bnd_dom_prob"/>
</dbReference>
<evidence type="ECO:0000313" key="2">
    <source>
        <dbReference type="EMBL" id="MDX4957842.1"/>
    </source>
</evidence>
<reference evidence="2" key="1">
    <citation type="submission" date="2023-11" db="EMBL/GenBank/DDBJ databases">
        <title>Identification and selenium tolerance of Delftia acidovorans R3-25.</title>
        <authorList>
            <person name="Zhang S."/>
            <person name="Liu Y."/>
            <person name="Guo Y."/>
        </authorList>
    </citation>
    <scope>NUCLEOTIDE SEQUENCE</scope>
    <source>
        <strain evidence="2">R3-25</strain>
    </source>
</reference>
<evidence type="ECO:0000259" key="1">
    <source>
        <dbReference type="Pfam" id="PF13451"/>
    </source>
</evidence>
<proteinExistence type="predicted"/>
<organism evidence="2 3">
    <name type="scientific">Delftia acidovorans</name>
    <name type="common">Pseudomonas acidovorans</name>
    <name type="synonym">Comamonas acidovorans</name>
    <dbReference type="NCBI Taxonomy" id="80866"/>
    <lineage>
        <taxon>Bacteria</taxon>
        <taxon>Pseudomonadati</taxon>
        <taxon>Pseudomonadota</taxon>
        <taxon>Betaproteobacteria</taxon>
        <taxon>Burkholderiales</taxon>
        <taxon>Comamonadaceae</taxon>
        <taxon>Delftia</taxon>
    </lineage>
</organism>
<dbReference type="EMBL" id="JAWWMZ010000021">
    <property type="protein sequence ID" value="MDX4957842.1"/>
    <property type="molecule type" value="Genomic_DNA"/>
</dbReference>
<feature type="domain" description="Probable zinc-binding" evidence="1">
    <location>
        <begin position="68"/>
        <end position="116"/>
    </location>
</feature>
<dbReference type="RefSeq" id="WP_052151713.1">
    <property type="nucleotide sequence ID" value="NZ_CAGKLB010000015.1"/>
</dbReference>
<accession>A0AAJ2VDQ9</accession>
<evidence type="ECO:0000313" key="3">
    <source>
        <dbReference type="Proteomes" id="UP001287445"/>
    </source>
</evidence>
<sequence length="190" mass="22002">MTLDLPDDIVAHPLYGSKPMHSGVSLPNAVFARAHWSYGSERFFPESALIADTTKQNYNVFPRYCYVDILKHCRGCDRPFIFFAMEQKHWFETLRFYVDADCVHCTECGKSRRRAKRRVTLHAHLAKKKDLSDEEFMHFVDNTVHLLQAGFLKNLSRLGQLKNRAMARMPEYSGTRQLEEALRCLRAGSS</sequence>
<dbReference type="AlphaFoldDB" id="A0AAJ2VDQ9"/>
<protein>
    <submittedName>
        <fullName evidence="2">Zinc-ribbon domain containing protein</fullName>
    </submittedName>
</protein>
<dbReference type="Proteomes" id="UP001287445">
    <property type="component" value="Unassembled WGS sequence"/>
</dbReference>
<gene>
    <name evidence="2" type="ORF">SGN30_30860</name>
</gene>
<comment type="caution">
    <text evidence="2">The sequence shown here is derived from an EMBL/GenBank/DDBJ whole genome shotgun (WGS) entry which is preliminary data.</text>
</comment>